<feature type="transmembrane region" description="Helical" evidence="9">
    <location>
        <begin position="381"/>
        <end position="402"/>
    </location>
</feature>
<sequence>MNKWFGCALAVLLMFMMTSHQAAAHASLIQAKPSQGERLDQAPTEIKLIFNERLEKALFSVTVLDPEGRKVTNQDAEMSQDQRELSLQLPELEHGVYTVSYQIMSADGHPVQGSYVFAVGEETPASDLGSKLGAQPSQTGSTDVLLYFARWLYFALFLLLIGWVIWRGLAPASQQWFGRPPFALQALFLASLLLLIVMQLIDLMNGWDQAQISAMAQTSAGWSWLIQLLLSLIGFLVLGRSRWLDGLWAASMIIAKSLYGHAMAIEPVYFTLPLNWIHLAGAAVWSGGLLLIVMNWRRAKEEMISFLPRFSGWALTSMIVLTLSGIGSTLLYVQRLEYLLKTDWGKLLLLKIGLAAAVVIVAGMLRFFMRRGAPAKSIGPLLKVDFALALMIACIVGIFTYLNPIPPNSPLYWHEMGEVVHTTVTISPSEPGDNRFALQVWLTDEERSVKNAQLRLRSLEQEDFAPIDVPLQLRPDAELPPDAEGYRFFQYESSGPYLPFAGKWEVEVRVMDSLDNEHVYKTEMEIY</sequence>
<evidence type="ECO:0000259" key="12">
    <source>
        <dbReference type="Pfam" id="PF05425"/>
    </source>
</evidence>
<evidence type="ECO:0000256" key="2">
    <source>
        <dbReference type="ARBA" id="ARBA00022475"/>
    </source>
</evidence>
<protein>
    <submittedName>
        <fullName evidence="13">Copper resistance CopC/CopD family protein</fullName>
    </submittedName>
</protein>
<organism evidence="13 14">
    <name type="scientific">Marinicrinis lubricantis</name>
    <dbReference type="NCBI Taxonomy" id="2086470"/>
    <lineage>
        <taxon>Bacteria</taxon>
        <taxon>Bacillati</taxon>
        <taxon>Bacillota</taxon>
        <taxon>Bacilli</taxon>
        <taxon>Bacillales</taxon>
        <taxon>Paenibacillaceae</taxon>
    </lineage>
</organism>
<evidence type="ECO:0000256" key="5">
    <source>
        <dbReference type="ARBA" id="ARBA00022729"/>
    </source>
</evidence>
<feature type="domain" description="CopC" evidence="11">
    <location>
        <begin position="25"/>
        <end position="119"/>
    </location>
</feature>
<feature type="transmembrane region" description="Helical" evidence="9">
    <location>
        <begin position="306"/>
        <end position="327"/>
    </location>
</feature>
<keyword evidence="3 9" id="KW-0812">Transmembrane</keyword>
<dbReference type="PANTHER" id="PTHR34820">
    <property type="entry name" value="INNER MEMBRANE PROTEIN YEBZ"/>
    <property type="match status" value="1"/>
</dbReference>
<dbReference type="RefSeq" id="WP_379896032.1">
    <property type="nucleotide sequence ID" value="NZ_CBCSCT010000011.1"/>
</dbReference>
<feature type="transmembrane region" description="Helical" evidence="9">
    <location>
        <begin position="276"/>
        <end position="294"/>
    </location>
</feature>
<evidence type="ECO:0000313" key="14">
    <source>
        <dbReference type="Proteomes" id="UP001596250"/>
    </source>
</evidence>
<dbReference type="EMBL" id="JBHSQV010000182">
    <property type="protein sequence ID" value="MFC5988558.1"/>
    <property type="molecule type" value="Genomic_DNA"/>
</dbReference>
<keyword evidence="2" id="KW-1003">Cell membrane</keyword>
<keyword evidence="14" id="KW-1185">Reference proteome</keyword>
<keyword evidence="7" id="KW-0186">Copper</keyword>
<evidence type="ECO:0000256" key="3">
    <source>
        <dbReference type="ARBA" id="ARBA00022692"/>
    </source>
</evidence>
<accession>A0ABW1IUP7</accession>
<feature type="transmembrane region" description="Helical" evidence="9">
    <location>
        <begin position="347"/>
        <end position="369"/>
    </location>
</feature>
<feature type="transmembrane region" description="Helical" evidence="9">
    <location>
        <begin position="151"/>
        <end position="170"/>
    </location>
</feature>
<reference evidence="14" key="1">
    <citation type="journal article" date="2019" name="Int. J. Syst. Evol. Microbiol.">
        <title>The Global Catalogue of Microorganisms (GCM) 10K type strain sequencing project: providing services to taxonomists for standard genome sequencing and annotation.</title>
        <authorList>
            <consortium name="The Broad Institute Genomics Platform"/>
            <consortium name="The Broad Institute Genome Sequencing Center for Infectious Disease"/>
            <person name="Wu L."/>
            <person name="Ma J."/>
        </authorList>
    </citation>
    <scope>NUCLEOTIDE SEQUENCE [LARGE SCALE GENOMIC DNA]</scope>
    <source>
        <strain evidence="14">CCM 8749</strain>
    </source>
</reference>
<keyword evidence="6 9" id="KW-1133">Transmembrane helix</keyword>
<dbReference type="Pfam" id="PF05425">
    <property type="entry name" value="CopD"/>
    <property type="match status" value="1"/>
</dbReference>
<feature type="signal peptide" evidence="10">
    <location>
        <begin position="1"/>
        <end position="22"/>
    </location>
</feature>
<dbReference type="InterPro" id="IPR014755">
    <property type="entry name" value="Cu-Rt/internalin_Ig-like"/>
</dbReference>
<keyword evidence="5 10" id="KW-0732">Signal</keyword>
<feature type="transmembrane region" description="Helical" evidence="9">
    <location>
        <begin position="246"/>
        <end position="264"/>
    </location>
</feature>
<feature type="transmembrane region" description="Helical" evidence="9">
    <location>
        <begin position="221"/>
        <end position="239"/>
    </location>
</feature>
<evidence type="ECO:0000259" key="11">
    <source>
        <dbReference type="Pfam" id="PF04234"/>
    </source>
</evidence>
<keyword evidence="4" id="KW-0479">Metal-binding</keyword>
<dbReference type="InterPro" id="IPR008457">
    <property type="entry name" value="Cu-R_CopD_dom"/>
</dbReference>
<name>A0ABW1IUP7_9BACL</name>
<feature type="chain" id="PRO_5045535693" evidence="10">
    <location>
        <begin position="23"/>
        <end position="527"/>
    </location>
</feature>
<evidence type="ECO:0000256" key="9">
    <source>
        <dbReference type="SAM" id="Phobius"/>
    </source>
</evidence>
<dbReference type="InterPro" id="IPR032694">
    <property type="entry name" value="CopC/D"/>
</dbReference>
<dbReference type="Pfam" id="PF04234">
    <property type="entry name" value="CopC"/>
    <property type="match status" value="1"/>
</dbReference>
<comment type="subcellular location">
    <subcellularLocation>
        <location evidence="1">Cell membrane</location>
        <topology evidence="1">Multi-pass membrane protein</topology>
    </subcellularLocation>
</comment>
<comment type="caution">
    <text evidence="13">The sequence shown here is derived from an EMBL/GenBank/DDBJ whole genome shotgun (WGS) entry which is preliminary data.</text>
</comment>
<evidence type="ECO:0000256" key="4">
    <source>
        <dbReference type="ARBA" id="ARBA00022723"/>
    </source>
</evidence>
<feature type="transmembrane region" description="Helical" evidence="9">
    <location>
        <begin position="182"/>
        <end position="201"/>
    </location>
</feature>
<dbReference type="InterPro" id="IPR007348">
    <property type="entry name" value="CopC_dom"/>
</dbReference>
<dbReference type="Gene3D" id="2.60.40.1220">
    <property type="match status" value="1"/>
</dbReference>
<evidence type="ECO:0000256" key="7">
    <source>
        <dbReference type="ARBA" id="ARBA00023008"/>
    </source>
</evidence>
<evidence type="ECO:0000256" key="10">
    <source>
        <dbReference type="SAM" id="SignalP"/>
    </source>
</evidence>
<keyword evidence="8 9" id="KW-0472">Membrane</keyword>
<evidence type="ECO:0000256" key="1">
    <source>
        <dbReference type="ARBA" id="ARBA00004651"/>
    </source>
</evidence>
<proteinExistence type="predicted"/>
<gene>
    <name evidence="13" type="ORF">ACFPXP_19315</name>
</gene>
<feature type="domain" description="Copper resistance protein D" evidence="12">
    <location>
        <begin position="306"/>
        <end position="396"/>
    </location>
</feature>
<evidence type="ECO:0000313" key="13">
    <source>
        <dbReference type="EMBL" id="MFC5988558.1"/>
    </source>
</evidence>
<dbReference type="SUPFAM" id="SSF81296">
    <property type="entry name" value="E set domains"/>
    <property type="match status" value="1"/>
</dbReference>
<evidence type="ECO:0000256" key="8">
    <source>
        <dbReference type="ARBA" id="ARBA00023136"/>
    </source>
</evidence>
<dbReference type="InterPro" id="IPR014756">
    <property type="entry name" value="Ig_E-set"/>
</dbReference>
<dbReference type="Proteomes" id="UP001596250">
    <property type="component" value="Unassembled WGS sequence"/>
</dbReference>
<dbReference type="PANTHER" id="PTHR34820:SF4">
    <property type="entry name" value="INNER MEMBRANE PROTEIN YEBZ"/>
    <property type="match status" value="1"/>
</dbReference>
<evidence type="ECO:0000256" key="6">
    <source>
        <dbReference type="ARBA" id="ARBA00022989"/>
    </source>
</evidence>